<evidence type="ECO:0000313" key="2">
    <source>
        <dbReference type="EMBL" id="UXY24857.1"/>
    </source>
</evidence>
<evidence type="ECO:0000313" key="3">
    <source>
        <dbReference type="Proteomes" id="UP001061298"/>
    </source>
</evidence>
<gene>
    <name evidence="2" type="ORF">N8I84_40005</name>
</gene>
<sequence>MRQGGPVRLWDAVEDHLLRRRTDGAPPLERSEVLATPEDQSITWPTA</sequence>
<reference evidence="2" key="1">
    <citation type="submission" date="2022-10" db="EMBL/GenBank/DDBJ databases">
        <authorList>
            <person name="Mo P."/>
        </authorList>
    </citation>
    <scope>NUCLEOTIDE SEQUENCE</scope>
    <source>
        <strain evidence="2">HUAS 13-4</strain>
    </source>
</reference>
<dbReference type="Proteomes" id="UP001061298">
    <property type="component" value="Chromosome"/>
</dbReference>
<accession>A0ABY6EFA9</accession>
<feature type="compositionally biased region" description="Polar residues" evidence="1">
    <location>
        <begin position="38"/>
        <end position="47"/>
    </location>
</feature>
<protein>
    <submittedName>
        <fullName evidence="2">Uncharacterized protein</fullName>
    </submittedName>
</protein>
<feature type="region of interest" description="Disordered" evidence="1">
    <location>
        <begin position="21"/>
        <end position="47"/>
    </location>
</feature>
<name>A0ABY6EFA9_9ACTN</name>
<dbReference type="RefSeq" id="WP_263235079.1">
    <property type="nucleotide sequence ID" value="NZ_CP106793.1"/>
</dbReference>
<evidence type="ECO:0000256" key="1">
    <source>
        <dbReference type="SAM" id="MobiDB-lite"/>
    </source>
</evidence>
<proteinExistence type="predicted"/>
<dbReference type="EMBL" id="CP106793">
    <property type="protein sequence ID" value="UXY24857.1"/>
    <property type="molecule type" value="Genomic_DNA"/>
</dbReference>
<organism evidence="2 3">
    <name type="scientific">Streptomyces cynarae</name>
    <dbReference type="NCBI Taxonomy" id="2981134"/>
    <lineage>
        <taxon>Bacteria</taxon>
        <taxon>Bacillati</taxon>
        <taxon>Actinomycetota</taxon>
        <taxon>Actinomycetes</taxon>
        <taxon>Kitasatosporales</taxon>
        <taxon>Streptomycetaceae</taxon>
        <taxon>Streptomyces</taxon>
    </lineage>
</organism>
<keyword evidence="3" id="KW-1185">Reference proteome</keyword>